<feature type="transmembrane region" description="Helical" evidence="7">
    <location>
        <begin position="304"/>
        <end position="323"/>
    </location>
</feature>
<feature type="transmembrane region" description="Helical" evidence="7">
    <location>
        <begin position="362"/>
        <end position="383"/>
    </location>
</feature>
<keyword evidence="7" id="KW-0679">Respiratory chain</keyword>
<evidence type="ECO:0000256" key="2">
    <source>
        <dbReference type="ARBA" id="ARBA00004141"/>
    </source>
</evidence>
<comment type="function">
    <text evidence="7">Core subunit of the mitochondrial membrane respiratory chain NADH dehydrogenase (Complex I) which catalyzes electron transfer from NADH through the respiratory chain, using ubiquinone as an electron acceptor. Essential for the catalytic activity and assembly of complex I.</text>
</comment>
<feature type="domain" description="NADH:quinone oxidoreductase/Mrp antiporter transmembrane" evidence="8">
    <location>
        <begin position="164"/>
        <end position="447"/>
    </location>
</feature>
<accession>A0A023PKE2</accession>
<evidence type="ECO:0000256" key="4">
    <source>
        <dbReference type="ARBA" id="ARBA00022692"/>
    </source>
</evidence>
<dbReference type="GO" id="GO:0048039">
    <property type="term" value="F:ubiquinone binding"/>
    <property type="evidence" value="ECO:0007669"/>
    <property type="project" value="TreeGrafter"/>
</dbReference>
<feature type="transmembrane region" description="Helical" evidence="7">
    <location>
        <begin position="241"/>
        <end position="264"/>
    </location>
</feature>
<protein>
    <recommendedName>
        <fullName evidence="7">NADH-ubiquinone oxidoreductase chain 4</fullName>
        <ecNumber evidence="7">7.1.1.2</ecNumber>
    </recommendedName>
</protein>
<dbReference type="NCBIfam" id="TIGR01972">
    <property type="entry name" value="NDH_I_M"/>
    <property type="match status" value="1"/>
</dbReference>
<dbReference type="GO" id="GO:0042773">
    <property type="term" value="P:ATP synthesis coupled electron transport"/>
    <property type="evidence" value="ECO:0007669"/>
    <property type="project" value="InterPro"/>
</dbReference>
<keyword evidence="7" id="KW-0813">Transport</keyword>
<feature type="transmembrane region" description="Helical" evidence="7">
    <location>
        <begin position="145"/>
        <end position="163"/>
    </location>
</feature>
<dbReference type="PANTHER" id="PTHR43507">
    <property type="entry name" value="NADH-UBIQUINONE OXIDOREDUCTASE CHAIN 4"/>
    <property type="match status" value="1"/>
</dbReference>
<evidence type="ECO:0000256" key="7">
    <source>
        <dbReference type="RuleBase" id="RU003297"/>
    </source>
</evidence>
<dbReference type="PRINTS" id="PR01437">
    <property type="entry name" value="NUOXDRDTASE4"/>
</dbReference>
<dbReference type="InterPro" id="IPR010227">
    <property type="entry name" value="NADH_Q_OxRdtase_chainM/4"/>
</dbReference>
<dbReference type="InterPro" id="IPR003918">
    <property type="entry name" value="NADH_UbQ_OxRdtase"/>
</dbReference>
<keyword evidence="5 7" id="KW-1133">Transmembrane helix</keyword>
<evidence type="ECO:0000256" key="5">
    <source>
        <dbReference type="ARBA" id="ARBA00022989"/>
    </source>
</evidence>
<dbReference type="AlphaFoldDB" id="A0A023PKE2"/>
<dbReference type="PANTHER" id="PTHR43507:SF1">
    <property type="entry name" value="NADH-UBIQUINONE OXIDOREDUCTASE CHAIN 4"/>
    <property type="match status" value="1"/>
</dbReference>
<geneLocation type="mitochondrion" evidence="9"/>
<feature type="transmembrane region" description="Helical" evidence="7">
    <location>
        <begin position="169"/>
        <end position="187"/>
    </location>
</feature>
<dbReference type="Pfam" id="PF00361">
    <property type="entry name" value="Proton_antipo_M"/>
    <property type="match status" value="1"/>
</dbReference>
<feature type="transmembrane region" description="Helical" evidence="7">
    <location>
        <begin position="63"/>
        <end position="81"/>
    </location>
</feature>
<comment type="catalytic activity">
    <reaction evidence="7">
        <text>a ubiquinone + NADH + 5 H(+)(in) = a ubiquinol + NAD(+) + 4 H(+)(out)</text>
        <dbReference type="Rhea" id="RHEA:29091"/>
        <dbReference type="Rhea" id="RHEA-COMP:9565"/>
        <dbReference type="Rhea" id="RHEA-COMP:9566"/>
        <dbReference type="ChEBI" id="CHEBI:15378"/>
        <dbReference type="ChEBI" id="CHEBI:16389"/>
        <dbReference type="ChEBI" id="CHEBI:17976"/>
        <dbReference type="ChEBI" id="CHEBI:57540"/>
        <dbReference type="ChEBI" id="CHEBI:57945"/>
        <dbReference type="EC" id="7.1.1.2"/>
    </reaction>
</comment>
<evidence type="ECO:0000256" key="3">
    <source>
        <dbReference type="ARBA" id="ARBA00009025"/>
    </source>
</evidence>
<dbReference type="GO" id="GO:0031966">
    <property type="term" value="C:mitochondrial membrane"/>
    <property type="evidence" value="ECO:0007669"/>
    <property type="project" value="UniProtKB-SubCell"/>
</dbReference>
<feature type="transmembrane region" description="Helical" evidence="7">
    <location>
        <begin position="107"/>
        <end position="133"/>
    </location>
</feature>
<keyword evidence="6 7" id="KW-0472">Membrane</keyword>
<dbReference type="InterPro" id="IPR001750">
    <property type="entry name" value="ND/Mrp_TM"/>
</dbReference>
<feature type="transmembrane region" description="Helical" evidence="7">
    <location>
        <begin position="403"/>
        <end position="421"/>
    </location>
</feature>
<comment type="function">
    <text evidence="1">Core subunit of the mitochondrial membrane respiratory chain NADH dehydrogenase (Complex I) that is believed to belong to the minimal assembly required for catalysis. Complex I functions in the transfer of electrons from NADH to the respiratory chain. The immediate electron acceptor for the enzyme is believed to be ubiquinone.</text>
</comment>
<feature type="transmembrane region" description="Helical" evidence="7">
    <location>
        <begin position="488"/>
        <end position="509"/>
    </location>
</feature>
<dbReference type="EC" id="7.1.1.2" evidence="7"/>
<keyword evidence="7" id="KW-0249">Electron transport</keyword>
<keyword evidence="7" id="KW-0830">Ubiquinone</keyword>
<proteinExistence type="inferred from homology"/>
<feature type="transmembrane region" description="Helical" evidence="7">
    <location>
        <begin position="10"/>
        <end position="27"/>
    </location>
</feature>
<dbReference type="GO" id="GO:0015990">
    <property type="term" value="P:electron transport coupled proton transport"/>
    <property type="evidence" value="ECO:0007669"/>
    <property type="project" value="TreeGrafter"/>
</dbReference>
<feature type="transmembrane region" description="Helical" evidence="7">
    <location>
        <begin position="199"/>
        <end position="221"/>
    </location>
</feature>
<sequence length="525" mass="59599">MFKLFTSTNLFPRILLSLSIAFIYNFVTSMDSILSFLIFFPLFGSFFIAWLPSEQKTLIKSIALFISGVVFLFSLSLFINFNKSLSKFQFTETVNYWFPWDSSSSTFILLGVDGISLFFILLTTLLIFICLLSSWDNIHTHLKEYLLAFLVLESLLLGVFMTLNLLMFYILFEATLIPMFIIILTWGSRERKIRAANMLFLYTLFGSVFMLAGILYIYWVVGSTDYQIIVASAQFTSFEQRLLWLSFFLSFATKVPMLPVHIWLPEAHVEAPTAGSVILAGILLKLGSYGFLRFSLPLFPEANFYFTPLVYTIAVLGVIYTSLTAIRQTDFKRIIAYTSVAHMNIVMIGVYSFNVIGLGGSILQSISHGFVSSALFLIIGVVYDRFHTRLIKYYSGLVHIMPLYALIFLFFTMANIALPGTSSFVGEFLILAGSFKENTSVTFLAATGMILGGAYSLWLYNRVIYGNLKKDEGNLHLKYSYDINRREFYIFLPLLIGTLLMGIYPKVFLDSLDASLLNLVFQLKS</sequence>
<evidence type="ECO:0000256" key="1">
    <source>
        <dbReference type="ARBA" id="ARBA00003257"/>
    </source>
</evidence>
<keyword evidence="7 9" id="KW-0496">Mitochondrion</keyword>
<comment type="similarity">
    <text evidence="3 7">Belongs to the complex I subunit 4 family.</text>
</comment>
<feature type="transmembrane region" description="Helical" evidence="7">
    <location>
        <begin position="441"/>
        <end position="460"/>
    </location>
</feature>
<gene>
    <name evidence="9" type="primary">nad4</name>
    <name evidence="9" type="ORF">NaocMp0011</name>
</gene>
<feature type="transmembrane region" description="Helical" evidence="7">
    <location>
        <begin position="271"/>
        <end position="292"/>
    </location>
</feature>
<dbReference type="GO" id="GO:0003954">
    <property type="term" value="F:NADH dehydrogenase activity"/>
    <property type="evidence" value="ECO:0007669"/>
    <property type="project" value="TreeGrafter"/>
</dbReference>
<feature type="transmembrane region" description="Helical" evidence="7">
    <location>
        <begin position="335"/>
        <end position="356"/>
    </location>
</feature>
<reference evidence="9" key="1">
    <citation type="journal article" date="2014" name="BMC Genomics">
        <title>A pangenomic analysis of the Nannochloropsis organellar genomes reveals novel genetic variations in key metabolic genes.</title>
        <authorList>
            <person name="Starkenburg S.R."/>
            <person name="Kwon K.J."/>
            <person name="Jha R.K."/>
            <person name="McKay C."/>
            <person name="Jacobs M."/>
            <person name="Chertkov O."/>
            <person name="Twary S."/>
            <person name="Rocap G."/>
            <person name="Cattolico R.A."/>
        </authorList>
    </citation>
    <scope>NUCLEOTIDE SEQUENCE</scope>
    <source>
        <strain evidence="9">CCMP525</strain>
    </source>
</reference>
<dbReference type="GO" id="GO:0008137">
    <property type="term" value="F:NADH dehydrogenase (ubiquinone) activity"/>
    <property type="evidence" value="ECO:0007669"/>
    <property type="project" value="UniProtKB-UniRule"/>
</dbReference>
<feature type="transmembrane region" description="Helical" evidence="7">
    <location>
        <begin position="33"/>
        <end position="51"/>
    </location>
</feature>
<comment type="subcellular location">
    <subcellularLocation>
        <location evidence="2">Membrane</location>
        <topology evidence="2">Multi-pass membrane protein</topology>
    </subcellularLocation>
    <subcellularLocation>
        <location evidence="7">Mitochondrion membrane</location>
        <topology evidence="7">Multi-pass membrane protein</topology>
    </subcellularLocation>
</comment>
<organism evidence="9">
    <name type="scientific">Nannochloropsis oculata</name>
    <dbReference type="NCBI Taxonomy" id="43925"/>
    <lineage>
        <taxon>Eukaryota</taxon>
        <taxon>Sar</taxon>
        <taxon>Stramenopiles</taxon>
        <taxon>Ochrophyta</taxon>
        <taxon>Eustigmatophyceae</taxon>
        <taxon>Eustigmatales</taxon>
        <taxon>Monodopsidaceae</taxon>
        <taxon>Nannochloropsis</taxon>
    </lineage>
</organism>
<keyword evidence="7" id="KW-0520">NAD</keyword>
<evidence type="ECO:0000256" key="6">
    <source>
        <dbReference type="ARBA" id="ARBA00023136"/>
    </source>
</evidence>
<dbReference type="EMBL" id="KJ410688">
    <property type="protein sequence ID" value="AHX24979.1"/>
    <property type="molecule type" value="Genomic_DNA"/>
</dbReference>
<keyword evidence="4 7" id="KW-0812">Transmembrane</keyword>
<evidence type="ECO:0000259" key="8">
    <source>
        <dbReference type="Pfam" id="PF00361"/>
    </source>
</evidence>
<evidence type="ECO:0000313" key="9">
    <source>
        <dbReference type="EMBL" id="AHX24979.1"/>
    </source>
</evidence>
<name>A0A023PKE2_9STRA</name>